<name>A0A6A5XIW2_9PLEO</name>
<dbReference type="GeneID" id="54280308"/>
<feature type="region of interest" description="Disordered" evidence="1">
    <location>
        <begin position="258"/>
        <end position="341"/>
    </location>
</feature>
<feature type="non-terminal residue" evidence="2">
    <location>
        <position position="1"/>
    </location>
</feature>
<dbReference type="EMBL" id="ML978072">
    <property type="protein sequence ID" value="KAF2012771.1"/>
    <property type="molecule type" value="Genomic_DNA"/>
</dbReference>
<proteinExistence type="predicted"/>
<organism evidence="2 3">
    <name type="scientific">Aaosphaeria arxii CBS 175.79</name>
    <dbReference type="NCBI Taxonomy" id="1450172"/>
    <lineage>
        <taxon>Eukaryota</taxon>
        <taxon>Fungi</taxon>
        <taxon>Dikarya</taxon>
        <taxon>Ascomycota</taxon>
        <taxon>Pezizomycotina</taxon>
        <taxon>Dothideomycetes</taxon>
        <taxon>Pleosporomycetidae</taxon>
        <taxon>Pleosporales</taxon>
        <taxon>Pleosporales incertae sedis</taxon>
        <taxon>Aaosphaeria</taxon>
    </lineage>
</organism>
<dbReference type="AlphaFoldDB" id="A0A6A5XIW2"/>
<keyword evidence="3" id="KW-1185">Reference proteome</keyword>
<sequence length="481" mass="54823">PPPVSSSSSSLSSNRPRAVPSERYLRRSHARLREQRSTDMDLTTDMFEPLNDDSPRHDSAAAAGPSFRPSRSPLPELDTSRRTKRRKLDHDPLRGPYDGFRYGYKGQVVAGRLKMEIVSCDGGEYGKANQSGLYNIHNVLKNDKSVYCSERSRCNLLLKHIGDMPFTLEKVVIRAPDRGFTAPVQEGLIFVAMSSDDLISGTSRYQIEYEAASSRASPAPSSHQDQQLSFREAIEDPYIWENSRHSLQEAMEEQIERLRLRGRRAPSGTLEANRARRRRERRSLGQEDQEMYPDNCDYPPEDFGPGPGISAPTPPPFTITTESDEEESDSTPEQPSPAIMADRLRRESRWRAESDESEDDLLYRFPPPRRSYALEIQEQMGERRRRPDRALEPLRATRLRTPSRIEPKETHIASEGLISPSARFFIAKHKNKITIKFHPAVSGKFVLLKLWSPTHDGNIDIETVQFYGYSGPRFFPSYQPC</sequence>
<dbReference type="OrthoDB" id="2351940at2759"/>
<feature type="region of interest" description="Disordered" evidence="1">
    <location>
        <begin position="1"/>
        <end position="92"/>
    </location>
</feature>
<evidence type="ECO:0000313" key="3">
    <source>
        <dbReference type="Proteomes" id="UP000799778"/>
    </source>
</evidence>
<feature type="non-terminal residue" evidence="2">
    <location>
        <position position="481"/>
    </location>
</feature>
<feature type="compositionally biased region" description="Low complexity" evidence="1">
    <location>
        <begin position="1"/>
        <end position="13"/>
    </location>
</feature>
<evidence type="ECO:0000256" key="1">
    <source>
        <dbReference type="SAM" id="MobiDB-lite"/>
    </source>
</evidence>
<accession>A0A6A5XIW2</accession>
<evidence type="ECO:0000313" key="2">
    <source>
        <dbReference type="EMBL" id="KAF2012771.1"/>
    </source>
</evidence>
<gene>
    <name evidence="2" type="ORF">BU24DRAFT_319395</name>
</gene>
<reference evidence="2" key="1">
    <citation type="journal article" date="2020" name="Stud. Mycol.">
        <title>101 Dothideomycetes genomes: a test case for predicting lifestyles and emergence of pathogens.</title>
        <authorList>
            <person name="Haridas S."/>
            <person name="Albert R."/>
            <person name="Binder M."/>
            <person name="Bloem J."/>
            <person name="Labutti K."/>
            <person name="Salamov A."/>
            <person name="Andreopoulos B."/>
            <person name="Baker S."/>
            <person name="Barry K."/>
            <person name="Bills G."/>
            <person name="Bluhm B."/>
            <person name="Cannon C."/>
            <person name="Castanera R."/>
            <person name="Culley D."/>
            <person name="Daum C."/>
            <person name="Ezra D."/>
            <person name="Gonzalez J."/>
            <person name="Henrissat B."/>
            <person name="Kuo A."/>
            <person name="Liang C."/>
            <person name="Lipzen A."/>
            <person name="Lutzoni F."/>
            <person name="Magnuson J."/>
            <person name="Mondo S."/>
            <person name="Nolan M."/>
            <person name="Ohm R."/>
            <person name="Pangilinan J."/>
            <person name="Park H.-J."/>
            <person name="Ramirez L."/>
            <person name="Alfaro M."/>
            <person name="Sun H."/>
            <person name="Tritt A."/>
            <person name="Yoshinaga Y."/>
            <person name="Zwiers L.-H."/>
            <person name="Turgeon B."/>
            <person name="Goodwin S."/>
            <person name="Spatafora J."/>
            <person name="Crous P."/>
            <person name="Grigoriev I."/>
        </authorList>
    </citation>
    <scope>NUCLEOTIDE SEQUENCE</scope>
    <source>
        <strain evidence="2">CBS 175.79</strain>
    </source>
</reference>
<protein>
    <submittedName>
        <fullName evidence="2">Uncharacterized protein</fullName>
    </submittedName>
</protein>
<dbReference type="RefSeq" id="XP_033381110.1">
    <property type="nucleotide sequence ID" value="XM_033522911.1"/>
</dbReference>
<dbReference type="Proteomes" id="UP000799778">
    <property type="component" value="Unassembled WGS sequence"/>
</dbReference>